<dbReference type="PANTHER" id="PTHR40841">
    <property type="entry name" value="SIDEROPHORE TRIACETYLFUSARININE C ESTERASE"/>
    <property type="match status" value="1"/>
</dbReference>
<dbReference type="SUPFAM" id="SSF53474">
    <property type="entry name" value="alpha/beta-Hydrolases"/>
    <property type="match status" value="1"/>
</dbReference>
<dbReference type="Proteomes" id="UP001500984">
    <property type="component" value="Unassembled WGS sequence"/>
</dbReference>
<evidence type="ECO:0000256" key="1">
    <source>
        <dbReference type="ARBA" id="ARBA00005622"/>
    </source>
</evidence>
<comment type="caution">
    <text evidence="3">The sequence shown here is derived from an EMBL/GenBank/DDBJ whole genome shotgun (WGS) entry which is preliminary data.</text>
</comment>
<keyword evidence="2" id="KW-0378">Hydrolase</keyword>
<proteinExistence type="inferred from homology"/>
<dbReference type="PANTHER" id="PTHR40841:SF2">
    <property type="entry name" value="SIDEROPHORE-DEGRADING ESTERASE (EUROFUNG)"/>
    <property type="match status" value="1"/>
</dbReference>
<dbReference type="EMBL" id="BAAAPZ010000019">
    <property type="protein sequence ID" value="GAA2105993.1"/>
    <property type="molecule type" value="Genomic_DNA"/>
</dbReference>
<sequence>MVRPELTDRVPGGFGSRIAQLETEYFEVESPTIGGRLGISVSLPSGYDPDWPAIPVVYALDAQWQGGLYEKMHRGLTGPEGMRAVAPFLQVNIGYVDEQIDALALRNRDLVPPGEPMPDFMRDYIGETFASEELAHQFAVLMENPHADRFLDFLEGELHPHIREHYAVGDEGAGVFGFSYGGLFALYASMHARTLTRFGAASPGILVPDSTVFDAYREFAARAGDSGVREQTVLLTLGTGEVFGPLPMYHQLAVENIRFFSLVRSRPVPGYSLTAQIVQGEDHETGCVDAYRLFARTCYPRTA</sequence>
<name>A0ABN2X7J1_9MICO</name>
<dbReference type="Gene3D" id="3.40.50.1820">
    <property type="entry name" value="alpha/beta hydrolase"/>
    <property type="match status" value="1"/>
</dbReference>
<dbReference type="Pfam" id="PF00756">
    <property type="entry name" value="Esterase"/>
    <property type="match status" value="1"/>
</dbReference>
<evidence type="ECO:0000256" key="2">
    <source>
        <dbReference type="ARBA" id="ARBA00022801"/>
    </source>
</evidence>
<accession>A0ABN2X7J1</accession>
<comment type="similarity">
    <text evidence="1">Belongs to the esterase D family.</text>
</comment>
<protein>
    <recommendedName>
        <fullName evidence="5">Alpha/beta hydrolase</fullName>
    </recommendedName>
</protein>
<organism evidence="3 4">
    <name type="scientific">Brevibacterium salitolerans</name>
    <dbReference type="NCBI Taxonomy" id="1403566"/>
    <lineage>
        <taxon>Bacteria</taxon>
        <taxon>Bacillati</taxon>
        <taxon>Actinomycetota</taxon>
        <taxon>Actinomycetes</taxon>
        <taxon>Micrococcales</taxon>
        <taxon>Brevibacteriaceae</taxon>
        <taxon>Brevibacterium</taxon>
    </lineage>
</organism>
<reference evidence="3 4" key="1">
    <citation type="journal article" date="2019" name="Int. J. Syst. Evol. Microbiol.">
        <title>The Global Catalogue of Microorganisms (GCM) 10K type strain sequencing project: providing services to taxonomists for standard genome sequencing and annotation.</title>
        <authorList>
            <consortium name="The Broad Institute Genomics Platform"/>
            <consortium name="The Broad Institute Genome Sequencing Center for Infectious Disease"/>
            <person name="Wu L."/>
            <person name="Ma J."/>
        </authorList>
    </citation>
    <scope>NUCLEOTIDE SEQUENCE [LARGE SCALE GENOMIC DNA]</scope>
    <source>
        <strain evidence="3 4">JCM 15900</strain>
    </source>
</reference>
<evidence type="ECO:0000313" key="4">
    <source>
        <dbReference type="Proteomes" id="UP001500984"/>
    </source>
</evidence>
<dbReference type="InterPro" id="IPR052558">
    <property type="entry name" value="Siderophore_Hydrolase_D"/>
</dbReference>
<gene>
    <name evidence="3" type="ORF">GCM10009823_31790</name>
</gene>
<evidence type="ECO:0008006" key="5">
    <source>
        <dbReference type="Google" id="ProtNLM"/>
    </source>
</evidence>
<evidence type="ECO:0000313" key="3">
    <source>
        <dbReference type="EMBL" id="GAA2105993.1"/>
    </source>
</evidence>
<dbReference type="RefSeq" id="WP_344338474.1">
    <property type="nucleotide sequence ID" value="NZ_BAAAPZ010000019.1"/>
</dbReference>
<dbReference type="InterPro" id="IPR029058">
    <property type="entry name" value="AB_hydrolase_fold"/>
</dbReference>
<keyword evidence="4" id="KW-1185">Reference proteome</keyword>
<dbReference type="InterPro" id="IPR000801">
    <property type="entry name" value="Esterase-like"/>
</dbReference>